<dbReference type="SUPFAM" id="SSF52540">
    <property type="entry name" value="P-loop containing nucleoside triphosphate hydrolases"/>
    <property type="match status" value="2"/>
</dbReference>
<proteinExistence type="inferred from homology"/>
<evidence type="ECO:0000256" key="8">
    <source>
        <dbReference type="ARBA" id="ARBA00022842"/>
    </source>
</evidence>
<dbReference type="GO" id="GO:0052381">
    <property type="term" value="F:tRNA dimethylallyltransferase activity"/>
    <property type="evidence" value="ECO:0007669"/>
    <property type="project" value="UniProtKB-UniRule"/>
</dbReference>
<reference evidence="15" key="2">
    <citation type="submission" date="2015-01" db="EMBL/GenBank/DDBJ databases">
        <title>Complete genome sequence of Methylobacterium aquaticum strain 22A.</title>
        <authorList>
            <person name="Tani A."/>
            <person name="Ogura Y."/>
            <person name="Hayashi T."/>
        </authorList>
    </citation>
    <scope>NUCLEOTIDE SEQUENCE [LARGE SCALE GENOMIC DNA]</scope>
    <source>
        <strain evidence="15">MA-22A</strain>
    </source>
</reference>
<dbReference type="Gene3D" id="3.40.50.300">
    <property type="entry name" value="P-loop containing nucleotide triphosphate hydrolases"/>
    <property type="match status" value="1"/>
</dbReference>
<evidence type="ECO:0000313" key="15">
    <source>
        <dbReference type="Proteomes" id="UP000061432"/>
    </source>
</evidence>
<comment type="subunit">
    <text evidence="10">Monomer.</text>
</comment>
<comment type="cofactor">
    <cofactor evidence="1 10">
        <name>Mg(2+)</name>
        <dbReference type="ChEBI" id="CHEBI:18420"/>
    </cofactor>
</comment>
<dbReference type="KEGG" id="maqu:Maq22A_c16795"/>
<keyword evidence="6 10" id="KW-0547">Nucleotide-binding</keyword>
<gene>
    <name evidence="10 14" type="primary">miaA</name>
    <name evidence="14" type="ORF">Maq22A_c16795</name>
</gene>
<dbReference type="RefSeq" id="WP_060847605.1">
    <property type="nucleotide sequence ID" value="NZ_AP014704.1"/>
</dbReference>
<dbReference type="EMBL" id="AP014704">
    <property type="protein sequence ID" value="BAQ46485.1"/>
    <property type="molecule type" value="Genomic_DNA"/>
</dbReference>
<dbReference type="GO" id="GO:0005524">
    <property type="term" value="F:ATP binding"/>
    <property type="evidence" value="ECO:0007669"/>
    <property type="project" value="UniProtKB-UniRule"/>
</dbReference>
<keyword evidence="4 10" id="KW-0808">Transferase</keyword>
<evidence type="ECO:0000313" key="14">
    <source>
        <dbReference type="EMBL" id="BAQ46485.1"/>
    </source>
</evidence>
<dbReference type="PATRIC" id="fig|270351.10.peg.3232"/>
<dbReference type="PANTHER" id="PTHR11088">
    <property type="entry name" value="TRNA DIMETHYLALLYLTRANSFERASE"/>
    <property type="match status" value="1"/>
</dbReference>
<dbReference type="InterPro" id="IPR027417">
    <property type="entry name" value="P-loop_NTPase"/>
</dbReference>
<organism evidence="14 15">
    <name type="scientific">Methylobacterium aquaticum</name>
    <dbReference type="NCBI Taxonomy" id="270351"/>
    <lineage>
        <taxon>Bacteria</taxon>
        <taxon>Pseudomonadati</taxon>
        <taxon>Pseudomonadota</taxon>
        <taxon>Alphaproteobacteria</taxon>
        <taxon>Hyphomicrobiales</taxon>
        <taxon>Methylobacteriaceae</taxon>
        <taxon>Methylobacterium</taxon>
    </lineage>
</organism>
<accession>A0A0C6FTX7</accession>
<protein>
    <recommendedName>
        <fullName evidence="10">tRNA dimethylallyltransferase</fullName>
        <ecNumber evidence="10">2.5.1.75</ecNumber>
    </recommendedName>
    <alternativeName>
        <fullName evidence="10">Dimethylallyl diphosphate:tRNA dimethylallyltransferase</fullName>
        <shortName evidence="10">DMAPP:tRNA dimethylallyltransferase</shortName>
        <shortName evidence="10">DMATase</shortName>
    </alternativeName>
    <alternativeName>
        <fullName evidence="10">Isopentenyl-diphosphate:tRNA isopentenyltransferase</fullName>
        <shortName evidence="10">IPP transferase</shortName>
        <shortName evidence="10">IPPT</shortName>
        <shortName evidence="10">IPTase</shortName>
    </alternativeName>
</protein>
<comment type="catalytic activity">
    <reaction evidence="9 10 11">
        <text>adenosine(37) in tRNA + dimethylallyl diphosphate = N(6)-dimethylallyladenosine(37) in tRNA + diphosphate</text>
        <dbReference type="Rhea" id="RHEA:26482"/>
        <dbReference type="Rhea" id="RHEA-COMP:10162"/>
        <dbReference type="Rhea" id="RHEA-COMP:10375"/>
        <dbReference type="ChEBI" id="CHEBI:33019"/>
        <dbReference type="ChEBI" id="CHEBI:57623"/>
        <dbReference type="ChEBI" id="CHEBI:74411"/>
        <dbReference type="ChEBI" id="CHEBI:74415"/>
        <dbReference type="EC" id="2.5.1.75"/>
    </reaction>
</comment>
<dbReference type="Gene3D" id="1.10.20.140">
    <property type="match status" value="1"/>
</dbReference>
<dbReference type="GO" id="GO:0006400">
    <property type="term" value="P:tRNA modification"/>
    <property type="evidence" value="ECO:0007669"/>
    <property type="project" value="TreeGrafter"/>
</dbReference>
<dbReference type="STRING" id="270351.Maq22A_c16795"/>
<evidence type="ECO:0000256" key="1">
    <source>
        <dbReference type="ARBA" id="ARBA00001946"/>
    </source>
</evidence>
<feature type="binding site" evidence="10">
    <location>
        <begin position="12"/>
        <end position="19"/>
    </location>
    <ligand>
        <name>ATP</name>
        <dbReference type="ChEBI" id="CHEBI:30616"/>
    </ligand>
</feature>
<evidence type="ECO:0000256" key="5">
    <source>
        <dbReference type="ARBA" id="ARBA00022694"/>
    </source>
</evidence>
<evidence type="ECO:0000256" key="9">
    <source>
        <dbReference type="ARBA" id="ARBA00049563"/>
    </source>
</evidence>
<dbReference type="EC" id="2.5.1.75" evidence="10"/>
<evidence type="ECO:0000256" key="3">
    <source>
        <dbReference type="ARBA" id="ARBA00005842"/>
    </source>
</evidence>
<dbReference type="AlphaFoldDB" id="A0A0C6FTX7"/>
<keyword evidence="7 10" id="KW-0067">ATP-binding</keyword>
<evidence type="ECO:0000256" key="10">
    <source>
        <dbReference type="HAMAP-Rule" id="MF_00185"/>
    </source>
</evidence>
<evidence type="ECO:0000256" key="4">
    <source>
        <dbReference type="ARBA" id="ARBA00022679"/>
    </source>
</evidence>
<feature type="site" description="Interaction with substrate tRNA" evidence="10">
    <location>
        <position position="103"/>
    </location>
</feature>
<sequence>MDGRVRAILIAGPTASGKSALALALARRHGGVVINADSMQVYRDLHLLTARPAPDEAAQAPHRLYGSVDGAVNFSVGHYLAAAGAALAQAWEADRLPIVVGGTGLYFMGLTEGLSEIPPVPDAIRAAVRAEAEGRETPELHAALAARDPDGAARLDPNDRLRVLRALEVLTATGRPIAAFQAARRPGPLTGLPCLKLFLTPDREVLRARIDARFLAMMAAGALAEVEALADRGLDPMLPVMRAHGVPGLIAHLRGTLSYDEAVARGQADTRRYAKRQVTWFRHQAGTDWTWLTQEAAIAAAATGAWGEPG</sequence>
<dbReference type="Pfam" id="PF01715">
    <property type="entry name" value="IPPT"/>
    <property type="match status" value="1"/>
</dbReference>
<dbReference type="Proteomes" id="UP000061432">
    <property type="component" value="Chromosome"/>
</dbReference>
<comment type="similarity">
    <text evidence="3 10 13">Belongs to the IPP transferase family.</text>
</comment>
<dbReference type="OrthoDB" id="9776390at2"/>
<dbReference type="PANTHER" id="PTHR11088:SF60">
    <property type="entry name" value="TRNA DIMETHYLALLYLTRANSFERASE"/>
    <property type="match status" value="1"/>
</dbReference>
<evidence type="ECO:0000256" key="2">
    <source>
        <dbReference type="ARBA" id="ARBA00003213"/>
    </source>
</evidence>
<dbReference type="InterPro" id="IPR039657">
    <property type="entry name" value="Dimethylallyltransferase"/>
</dbReference>
<evidence type="ECO:0000256" key="12">
    <source>
        <dbReference type="RuleBase" id="RU003784"/>
    </source>
</evidence>
<comment type="function">
    <text evidence="2 10 12">Catalyzes the transfer of a dimethylallyl group onto the adenine at position 37 in tRNAs that read codons beginning with uridine, leading to the formation of N6-(dimethylallyl)adenosine (i(6)A).</text>
</comment>
<dbReference type="InterPro" id="IPR018022">
    <property type="entry name" value="IPT"/>
</dbReference>
<evidence type="ECO:0000256" key="11">
    <source>
        <dbReference type="RuleBase" id="RU003783"/>
    </source>
</evidence>
<evidence type="ECO:0000256" key="13">
    <source>
        <dbReference type="RuleBase" id="RU003785"/>
    </source>
</evidence>
<name>A0A0C6FTX7_9HYPH</name>
<feature type="site" description="Interaction with substrate tRNA" evidence="10">
    <location>
        <position position="125"/>
    </location>
</feature>
<reference evidence="14 15" key="1">
    <citation type="journal article" date="2015" name="Genome Announc.">
        <title>Complete Genome Sequence of Methylobacterium aquaticum Strain 22A, Isolated from Racomitrium japonicum Moss.</title>
        <authorList>
            <person name="Tani A."/>
            <person name="Ogura Y."/>
            <person name="Hayashi T."/>
            <person name="Kimbara K."/>
        </authorList>
    </citation>
    <scope>NUCLEOTIDE SEQUENCE [LARGE SCALE GENOMIC DNA]</scope>
    <source>
        <strain evidence="14 15">MA-22A</strain>
    </source>
</reference>
<feature type="region of interest" description="Interaction with substrate tRNA" evidence="10">
    <location>
        <begin position="37"/>
        <end position="40"/>
    </location>
</feature>
<comment type="caution">
    <text evidence="10">Lacks conserved residue(s) required for the propagation of feature annotation.</text>
</comment>
<keyword evidence="8 10" id="KW-0460">Magnesium</keyword>
<feature type="binding site" evidence="10">
    <location>
        <begin position="14"/>
        <end position="19"/>
    </location>
    <ligand>
        <name>substrate</name>
    </ligand>
</feature>
<dbReference type="HAMAP" id="MF_00185">
    <property type="entry name" value="IPP_trans"/>
    <property type="match status" value="1"/>
</dbReference>
<keyword evidence="5 10" id="KW-0819">tRNA processing</keyword>
<evidence type="ECO:0000256" key="6">
    <source>
        <dbReference type="ARBA" id="ARBA00022741"/>
    </source>
</evidence>
<evidence type="ECO:0000256" key="7">
    <source>
        <dbReference type="ARBA" id="ARBA00022840"/>
    </source>
</evidence>
<dbReference type="NCBIfam" id="TIGR00174">
    <property type="entry name" value="miaA"/>
    <property type="match status" value="1"/>
</dbReference>